<dbReference type="Pfam" id="PF13145">
    <property type="entry name" value="Rotamase_2"/>
    <property type="match status" value="1"/>
</dbReference>
<evidence type="ECO:0000256" key="1">
    <source>
        <dbReference type="ARBA" id="ARBA00000971"/>
    </source>
</evidence>
<keyword evidence="5 7" id="KW-0413">Isomerase</keyword>
<evidence type="ECO:0000256" key="2">
    <source>
        <dbReference type="ARBA" id="ARBA00007656"/>
    </source>
</evidence>
<keyword evidence="8" id="KW-1185">Reference proteome</keyword>
<evidence type="ECO:0000313" key="7">
    <source>
        <dbReference type="EMBL" id="QPI53213.1"/>
    </source>
</evidence>
<comment type="catalytic activity">
    <reaction evidence="1">
        <text>[protein]-peptidylproline (omega=180) = [protein]-peptidylproline (omega=0)</text>
        <dbReference type="Rhea" id="RHEA:16237"/>
        <dbReference type="Rhea" id="RHEA-COMP:10747"/>
        <dbReference type="Rhea" id="RHEA-COMP:10748"/>
        <dbReference type="ChEBI" id="CHEBI:83833"/>
        <dbReference type="ChEBI" id="CHEBI:83834"/>
        <dbReference type="EC" id="5.2.1.8"/>
    </reaction>
</comment>
<dbReference type="SUPFAM" id="SSF54534">
    <property type="entry name" value="FKBP-like"/>
    <property type="match status" value="1"/>
</dbReference>
<name>A0AA48WJ40_9BURK</name>
<dbReference type="InterPro" id="IPR000297">
    <property type="entry name" value="PPIase_PpiC"/>
</dbReference>
<evidence type="ECO:0000313" key="8">
    <source>
        <dbReference type="Proteomes" id="UP000662888"/>
    </source>
</evidence>
<dbReference type="GO" id="GO:0016853">
    <property type="term" value="F:isomerase activity"/>
    <property type="evidence" value="ECO:0007669"/>
    <property type="project" value="UniProtKB-KW"/>
</dbReference>
<dbReference type="Gene3D" id="3.10.50.40">
    <property type="match status" value="1"/>
</dbReference>
<dbReference type="EC" id="5.2.1.8" evidence="3"/>
<feature type="domain" description="PpiC" evidence="6">
    <location>
        <begin position="245"/>
        <end position="326"/>
    </location>
</feature>
<evidence type="ECO:0000256" key="4">
    <source>
        <dbReference type="ARBA" id="ARBA00023110"/>
    </source>
</evidence>
<dbReference type="PANTHER" id="PTHR47245:SF2">
    <property type="entry name" value="PEPTIDYL-PROLYL CIS-TRANS ISOMERASE HP_0175-RELATED"/>
    <property type="match status" value="1"/>
</dbReference>
<evidence type="ECO:0000256" key="5">
    <source>
        <dbReference type="PROSITE-ProRule" id="PRU00278"/>
    </source>
</evidence>
<comment type="similarity">
    <text evidence="2">Belongs to the PpiC/parvulin rotamase family.</text>
</comment>
<accession>A0AA48WJ40</accession>
<proteinExistence type="inferred from homology"/>
<dbReference type="InterPro" id="IPR046357">
    <property type="entry name" value="PPIase_dom_sf"/>
</dbReference>
<gene>
    <name evidence="7" type="ORF">IV454_11435</name>
</gene>
<dbReference type="PANTHER" id="PTHR47245">
    <property type="entry name" value="PEPTIDYLPROLYL ISOMERASE"/>
    <property type="match status" value="1"/>
</dbReference>
<evidence type="ECO:0000256" key="3">
    <source>
        <dbReference type="ARBA" id="ARBA00013194"/>
    </source>
</evidence>
<evidence type="ECO:0000259" key="6">
    <source>
        <dbReference type="PROSITE" id="PS50198"/>
    </source>
</evidence>
<dbReference type="PROSITE" id="PS50198">
    <property type="entry name" value="PPIC_PPIASE_2"/>
    <property type="match status" value="1"/>
</dbReference>
<dbReference type="EMBL" id="CP065053">
    <property type="protein sequence ID" value="QPI53213.1"/>
    <property type="molecule type" value="Genomic_DNA"/>
</dbReference>
<sequence length="393" mass="42668">MARAADPAVQRGATLDALIANRLLAEAARKRFGEEVLSAGQRVGFARDVSIDDQLASTLRTLYGSEMEQDLRQLPGAGLDSLLHPQAVSDAALDTVFGKPGALRLDLDLDSAQLAQADRLVLLRFALPHGGDGSITLGDVVRRQNVQGRVALFARERDFMLRQARVQVAARYVLDWSRRRFGTDAVADLRRVLADQGDAQAMLRLHGMGDDQHAGSRLLDQLASQVSPAQVRDWYRRHRDDFVRIERVRARHIRLPDEATAQKVAAALAAGADFATLARRHSVAQDAAAGGALGWVRHQGRPDWLAQLLFAQAEGQVSSPVRSPAGPYAQAPWEIVLVEQRVLGYQEAGSESVRYAASRALARETAAAQLTALRAELLRKARIDIATAAGGPA</sequence>
<keyword evidence="4 5" id="KW-0697">Rotamase</keyword>
<protein>
    <recommendedName>
        <fullName evidence="3">peptidylprolyl isomerase</fullName>
        <ecNumber evidence="3">5.2.1.8</ecNumber>
    </recommendedName>
</protein>
<organism evidence="7 8">
    <name type="scientific">Massilia antarctica</name>
    <dbReference type="NCBI Taxonomy" id="2765360"/>
    <lineage>
        <taxon>Bacteria</taxon>
        <taxon>Pseudomonadati</taxon>
        <taxon>Pseudomonadota</taxon>
        <taxon>Betaproteobacteria</taxon>
        <taxon>Burkholderiales</taxon>
        <taxon>Oxalobacteraceae</taxon>
        <taxon>Telluria group</taxon>
        <taxon>Massilia</taxon>
    </lineage>
</organism>
<dbReference type="InterPro" id="IPR050245">
    <property type="entry name" value="PrsA_foldase"/>
</dbReference>
<dbReference type="Proteomes" id="UP000662888">
    <property type="component" value="Chromosome"/>
</dbReference>
<reference evidence="7 8" key="1">
    <citation type="submission" date="2020-11" db="EMBL/GenBank/DDBJ databases">
        <authorList>
            <person name="Sun Q."/>
        </authorList>
    </citation>
    <scope>NUCLEOTIDE SEQUENCE [LARGE SCALE GENOMIC DNA]</scope>
    <source>
        <strain evidence="7 8">P8398</strain>
    </source>
</reference>